<evidence type="ECO:0000256" key="1">
    <source>
        <dbReference type="SAM" id="MobiDB-lite"/>
    </source>
</evidence>
<dbReference type="Proteomes" id="UP000887159">
    <property type="component" value="Unassembled WGS sequence"/>
</dbReference>
<reference evidence="2" key="1">
    <citation type="submission" date="2020-08" db="EMBL/GenBank/DDBJ databases">
        <title>Multicomponent nature underlies the extraordinary mechanical properties of spider dragline silk.</title>
        <authorList>
            <person name="Kono N."/>
            <person name="Nakamura H."/>
            <person name="Mori M."/>
            <person name="Yoshida Y."/>
            <person name="Ohtoshi R."/>
            <person name="Malay A.D."/>
            <person name="Moran D.A.P."/>
            <person name="Tomita M."/>
            <person name="Numata K."/>
            <person name="Arakawa K."/>
        </authorList>
    </citation>
    <scope>NUCLEOTIDE SEQUENCE</scope>
</reference>
<protein>
    <submittedName>
        <fullName evidence="2">Uncharacterized protein</fullName>
    </submittedName>
</protein>
<comment type="caution">
    <text evidence="2">The sequence shown here is derived from an EMBL/GenBank/DDBJ whole genome shotgun (WGS) entry which is preliminary data.</text>
</comment>
<dbReference type="InterPro" id="IPR036397">
    <property type="entry name" value="RNaseH_sf"/>
</dbReference>
<evidence type="ECO:0000313" key="3">
    <source>
        <dbReference type="Proteomes" id="UP000887159"/>
    </source>
</evidence>
<organism evidence="2 3">
    <name type="scientific">Trichonephila clavipes</name>
    <name type="common">Golden silk orbweaver</name>
    <name type="synonym">Nephila clavipes</name>
    <dbReference type="NCBI Taxonomy" id="2585209"/>
    <lineage>
        <taxon>Eukaryota</taxon>
        <taxon>Metazoa</taxon>
        <taxon>Ecdysozoa</taxon>
        <taxon>Arthropoda</taxon>
        <taxon>Chelicerata</taxon>
        <taxon>Arachnida</taxon>
        <taxon>Araneae</taxon>
        <taxon>Araneomorphae</taxon>
        <taxon>Entelegynae</taxon>
        <taxon>Araneoidea</taxon>
        <taxon>Nephilidae</taxon>
        <taxon>Trichonephila</taxon>
    </lineage>
</organism>
<name>A0A8X6S964_TRICX</name>
<dbReference type="EMBL" id="BMAU01021233">
    <property type="protein sequence ID" value="GFY02778.1"/>
    <property type="molecule type" value="Genomic_DNA"/>
</dbReference>
<accession>A0A8X6S964</accession>
<proteinExistence type="predicted"/>
<dbReference type="Gene3D" id="3.30.420.10">
    <property type="entry name" value="Ribonuclease H-like superfamily/Ribonuclease H"/>
    <property type="match status" value="1"/>
</dbReference>
<dbReference type="AlphaFoldDB" id="A0A8X6S964"/>
<evidence type="ECO:0000313" key="2">
    <source>
        <dbReference type="EMBL" id="GFY02778.1"/>
    </source>
</evidence>
<dbReference type="GO" id="GO:0003676">
    <property type="term" value="F:nucleic acid binding"/>
    <property type="evidence" value="ECO:0007669"/>
    <property type="project" value="InterPro"/>
</dbReference>
<sequence>MLAELLPRHHTSVITFDELWYRVEAAWPSVPVHAIQCLFDSMPRRISAVITDRGNCFCLFINSWEGISELGPRRHKETHQQCVLFAPDPVTTARLETHNVYPDIGAHGARTGMRRNRCDRLRDNSSKEPSPIEAEKGQNIRG</sequence>
<gene>
    <name evidence="2" type="ORF">TNCV_3506581</name>
</gene>
<keyword evidence="3" id="KW-1185">Reference proteome</keyword>
<feature type="compositionally biased region" description="Basic and acidic residues" evidence="1">
    <location>
        <begin position="133"/>
        <end position="142"/>
    </location>
</feature>
<feature type="region of interest" description="Disordered" evidence="1">
    <location>
        <begin position="121"/>
        <end position="142"/>
    </location>
</feature>